<dbReference type="Gene3D" id="3.40.710.10">
    <property type="entry name" value="DD-peptidase/beta-lactamase superfamily"/>
    <property type="match status" value="1"/>
</dbReference>
<protein>
    <submittedName>
        <fullName evidence="3">D-Ala-D-Ala carboxypeptidase</fullName>
    </submittedName>
</protein>
<evidence type="ECO:0000256" key="1">
    <source>
        <dbReference type="SAM" id="SignalP"/>
    </source>
</evidence>
<keyword evidence="1" id="KW-0732">Signal</keyword>
<reference evidence="3 4" key="1">
    <citation type="journal article" date="2014" name="Int. J. Syst. Evol. Microbiol.">
        <title>Complete genome sequence of Corynebacterium casei LMG S-19264T (=DSM 44701T), isolated from a smear-ripened cheese.</title>
        <authorList>
            <consortium name="US DOE Joint Genome Institute (JGI-PGF)"/>
            <person name="Walter F."/>
            <person name="Albersmeier A."/>
            <person name="Kalinowski J."/>
            <person name="Ruckert C."/>
        </authorList>
    </citation>
    <scope>NUCLEOTIDE SEQUENCE [LARGE SCALE GENOMIC DNA]</scope>
    <source>
        <strain evidence="3 4">KCTC 12866</strain>
    </source>
</reference>
<accession>A0A8J3D9J3</accession>
<dbReference type="PANTHER" id="PTHR46825:SF7">
    <property type="entry name" value="D-ALANYL-D-ALANINE CARBOXYPEPTIDASE"/>
    <property type="match status" value="1"/>
</dbReference>
<dbReference type="SUPFAM" id="SSF56601">
    <property type="entry name" value="beta-lactamase/transpeptidase-like"/>
    <property type="match status" value="1"/>
</dbReference>
<sequence length="446" mass="50036">MKNLLFAAILFITCSNCSAQNGDSKTIDGLFAVYDQKELFFVNALVRRDSKLLYQGSAGYQNEVERVKNRPQTTFLIGSITKTYTATIIMQLVEEGKIKLDEPLSHYYPAIPNADKITLTMLLRHRSGLFNYTSSPTFMMEVSKPISKAELLERFRSLKVDFAPDTKYEYSNTNYMLLGFIIEQVTDDTYANQLQKRILTKLGLQDTHYGRPDDRTNFAKSYIFNGEKWAPTQPEWSIDWAAAAGGIATTASDLALFYEGLFNGKLVSAESLAQMMKLKEGYGFGLTAVPYGARTFYGHGGGIESYRSFAGYNPADKTLFVQLVNAQKQYDTNDISIQLLNAAYGNPIKYPDLTEKVAVAVDKDVLRSYEGTYAAPDFPLEIKVFVQDGKLFGQATGQGAFPLTAYSDTDFGFEVAKIEMNFFEKDGQKAFHFSQGPSRFDFVRKP</sequence>
<dbReference type="InterPro" id="IPR050491">
    <property type="entry name" value="AmpC-like"/>
</dbReference>
<keyword evidence="3" id="KW-0645">Protease</keyword>
<dbReference type="EMBL" id="BMXF01000002">
    <property type="protein sequence ID" value="GHB72051.1"/>
    <property type="molecule type" value="Genomic_DNA"/>
</dbReference>
<dbReference type="RefSeq" id="WP_189565042.1">
    <property type="nucleotide sequence ID" value="NZ_BMXF01000002.1"/>
</dbReference>
<feature type="chain" id="PRO_5035150429" evidence="1">
    <location>
        <begin position="20"/>
        <end position="446"/>
    </location>
</feature>
<dbReference type="InterPro" id="IPR001466">
    <property type="entry name" value="Beta-lactam-related"/>
</dbReference>
<evidence type="ECO:0000313" key="4">
    <source>
        <dbReference type="Proteomes" id="UP000598271"/>
    </source>
</evidence>
<feature type="signal peptide" evidence="1">
    <location>
        <begin position="1"/>
        <end position="19"/>
    </location>
</feature>
<feature type="domain" description="Beta-lactamase-related" evidence="2">
    <location>
        <begin position="42"/>
        <end position="331"/>
    </location>
</feature>
<gene>
    <name evidence="3" type="ORF">GCM10007390_27600</name>
</gene>
<dbReference type="InterPro" id="IPR012338">
    <property type="entry name" value="Beta-lactam/transpept-like"/>
</dbReference>
<dbReference type="GO" id="GO:0004180">
    <property type="term" value="F:carboxypeptidase activity"/>
    <property type="evidence" value="ECO:0007669"/>
    <property type="project" value="UniProtKB-KW"/>
</dbReference>
<proteinExistence type="predicted"/>
<dbReference type="Pfam" id="PF00144">
    <property type="entry name" value="Beta-lactamase"/>
    <property type="match status" value="1"/>
</dbReference>
<evidence type="ECO:0000259" key="2">
    <source>
        <dbReference type="Pfam" id="PF00144"/>
    </source>
</evidence>
<organism evidence="3 4">
    <name type="scientific">Persicitalea jodogahamensis</name>
    <dbReference type="NCBI Taxonomy" id="402147"/>
    <lineage>
        <taxon>Bacteria</taxon>
        <taxon>Pseudomonadati</taxon>
        <taxon>Bacteroidota</taxon>
        <taxon>Cytophagia</taxon>
        <taxon>Cytophagales</taxon>
        <taxon>Spirosomataceae</taxon>
        <taxon>Persicitalea</taxon>
    </lineage>
</organism>
<dbReference type="PANTHER" id="PTHR46825">
    <property type="entry name" value="D-ALANYL-D-ALANINE-CARBOXYPEPTIDASE/ENDOPEPTIDASE AMPH"/>
    <property type="match status" value="1"/>
</dbReference>
<keyword evidence="4" id="KW-1185">Reference proteome</keyword>
<name>A0A8J3D9J3_9BACT</name>
<comment type="caution">
    <text evidence="3">The sequence shown here is derived from an EMBL/GenBank/DDBJ whole genome shotgun (WGS) entry which is preliminary data.</text>
</comment>
<dbReference type="AlphaFoldDB" id="A0A8J3D9J3"/>
<dbReference type="Proteomes" id="UP000598271">
    <property type="component" value="Unassembled WGS sequence"/>
</dbReference>
<keyword evidence="3" id="KW-0121">Carboxypeptidase</keyword>
<keyword evidence="3" id="KW-0378">Hydrolase</keyword>
<evidence type="ECO:0000313" key="3">
    <source>
        <dbReference type="EMBL" id="GHB72051.1"/>
    </source>
</evidence>